<sequence length="62" mass="6691">MPALQNIKIGRLMLAISVTVLIADTAPHPSLSTGLLESSWERLAINLMAQQDVTAARPNLTH</sequence>
<proteinExistence type="predicted"/>
<protein>
    <submittedName>
        <fullName evidence="1">Uncharacterized protein</fullName>
    </submittedName>
</protein>
<reference evidence="1" key="3">
    <citation type="submission" date="2020-02" db="EMBL/GenBank/DDBJ databases">
        <authorList>
            <person name="Sarangi A.N."/>
            <person name="Ghosh S."/>
            <person name="Mukherjee M."/>
            <person name="Tripathy S."/>
        </authorList>
    </citation>
    <scope>NUCLEOTIDE SEQUENCE</scope>
    <source>
        <strain evidence="1">BDU141951</strain>
    </source>
</reference>
<comment type="caution">
    <text evidence="1">The sequence shown here is derived from an EMBL/GenBank/DDBJ whole genome shotgun (WGS) entry which is preliminary data.</text>
</comment>
<accession>A0A0C1V6D4</accession>
<dbReference type="EMBL" id="JTHE02000003">
    <property type="protein sequence ID" value="NEV67787.1"/>
    <property type="molecule type" value="Genomic_DNA"/>
</dbReference>
<gene>
    <name evidence="1" type="ORF">QQ91_011730</name>
</gene>
<organism evidence="1">
    <name type="scientific">Lyngbya confervoides BDU141951</name>
    <dbReference type="NCBI Taxonomy" id="1574623"/>
    <lineage>
        <taxon>Bacteria</taxon>
        <taxon>Bacillati</taxon>
        <taxon>Cyanobacteriota</taxon>
        <taxon>Cyanophyceae</taxon>
        <taxon>Oscillatoriophycideae</taxon>
        <taxon>Oscillatoriales</taxon>
        <taxon>Microcoleaceae</taxon>
        <taxon>Lyngbya</taxon>
    </lineage>
</organism>
<reference evidence="1" key="1">
    <citation type="submission" date="2014-11" db="EMBL/GenBank/DDBJ databases">
        <authorList>
            <person name="Malar M.C."/>
            <person name="Sen D."/>
            <person name="Tripathy S."/>
        </authorList>
    </citation>
    <scope>NUCLEOTIDE SEQUENCE</scope>
    <source>
        <strain evidence="1">BDU141951</strain>
    </source>
</reference>
<reference evidence="1" key="2">
    <citation type="journal article" date="2015" name="Genome Announc.">
        <title>Draft Genome Sequence of Filamentous Marine Cyanobacterium Lyngbya confervoides Strain BDU141951.</title>
        <authorList>
            <person name="Chandrababunaidu M.M."/>
            <person name="Sen D."/>
            <person name="Tripathy S."/>
        </authorList>
    </citation>
    <scope>NUCLEOTIDE SEQUENCE</scope>
    <source>
        <strain evidence="1">BDU141951</strain>
    </source>
</reference>
<evidence type="ECO:0000313" key="1">
    <source>
        <dbReference type="EMBL" id="NEV67787.1"/>
    </source>
</evidence>
<dbReference type="AlphaFoldDB" id="A0A0C1V6D4"/>
<name>A0A0C1V6D4_9CYAN</name>